<dbReference type="Gene3D" id="3.30.40.10">
    <property type="entry name" value="Zinc/RING finger domain, C3HC4 (zinc finger)"/>
    <property type="match status" value="1"/>
</dbReference>
<dbReference type="Proteomes" id="UP000683360">
    <property type="component" value="Unassembled WGS sequence"/>
</dbReference>
<dbReference type="OrthoDB" id="7476844at2759"/>
<evidence type="ECO:0000256" key="5">
    <source>
        <dbReference type="SAM" id="Coils"/>
    </source>
</evidence>
<dbReference type="SMART" id="SM00249">
    <property type="entry name" value="PHD"/>
    <property type="match status" value="1"/>
</dbReference>
<keyword evidence="9" id="KW-1185">Reference proteome</keyword>
<dbReference type="InterPro" id="IPR001965">
    <property type="entry name" value="Znf_PHD"/>
</dbReference>
<accession>A0A8S3V0U9</accession>
<name>A0A8S3V0U9_MYTED</name>
<dbReference type="PROSITE" id="PS50016">
    <property type="entry name" value="ZF_PHD_2"/>
    <property type="match status" value="1"/>
</dbReference>
<reference evidence="8" key="1">
    <citation type="submission" date="2021-03" db="EMBL/GenBank/DDBJ databases">
        <authorList>
            <person name="Bekaert M."/>
        </authorList>
    </citation>
    <scope>NUCLEOTIDE SEQUENCE</scope>
</reference>
<dbReference type="Pfam" id="PF03372">
    <property type="entry name" value="Exo_endo_phos"/>
    <property type="match status" value="1"/>
</dbReference>
<evidence type="ECO:0000313" key="8">
    <source>
        <dbReference type="EMBL" id="CAG2250149.1"/>
    </source>
</evidence>
<evidence type="ECO:0000259" key="7">
    <source>
        <dbReference type="PROSITE" id="PS50016"/>
    </source>
</evidence>
<evidence type="ECO:0000256" key="4">
    <source>
        <dbReference type="PROSITE-ProRule" id="PRU00146"/>
    </source>
</evidence>
<evidence type="ECO:0000313" key="9">
    <source>
        <dbReference type="Proteomes" id="UP000683360"/>
    </source>
</evidence>
<comment type="caution">
    <text evidence="8">The sequence shown here is derived from an EMBL/GenBank/DDBJ whole genome shotgun (WGS) entry which is preliminary data.</text>
</comment>
<dbReference type="InterPro" id="IPR011011">
    <property type="entry name" value="Znf_FYVE_PHD"/>
</dbReference>
<dbReference type="InterPro" id="IPR019787">
    <property type="entry name" value="Znf_PHD-finger"/>
</dbReference>
<dbReference type="Gene3D" id="3.60.10.10">
    <property type="entry name" value="Endonuclease/exonuclease/phosphatase"/>
    <property type="match status" value="1"/>
</dbReference>
<keyword evidence="3" id="KW-0862">Zinc</keyword>
<dbReference type="GO" id="GO:0008270">
    <property type="term" value="F:zinc ion binding"/>
    <property type="evidence" value="ECO:0007669"/>
    <property type="project" value="UniProtKB-KW"/>
</dbReference>
<dbReference type="InterPro" id="IPR036691">
    <property type="entry name" value="Endo/exonu/phosph_ase_sf"/>
</dbReference>
<feature type="region of interest" description="Disordered" evidence="6">
    <location>
        <begin position="1"/>
        <end position="23"/>
    </location>
</feature>
<keyword evidence="5" id="KW-0175">Coiled coil</keyword>
<evidence type="ECO:0000256" key="1">
    <source>
        <dbReference type="ARBA" id="ARBA00022723"/>
    </source>
</evidence>
<dbReference type="InterPro" id="IPR013083">
    <property type="entry name" value="Znf_RING/FYVE/PHD"/>
</dbReference>
<organism evidence="8 9">
    <name type="scientific">Mytilus edulis</name>
    <name type="common">Blue mussel</name>
    <dbReference type="NCBI Taxonomy" id="6550"/>
    <lineage>
        <taxon>Eukaryota</taxon>
        <taxon>Metazoa</taxon>
        <taxon>Spiralia</taxon>
        <taxon>Lophotrochozoa</taxon>
        <taxon>Mollusca</taxon>
        <taxon>Bivalvia</taxon>
        <taxon>Autobranchia</taxon>
        <taxon>Pteriomorphia</taxon>
        <taxon>Mytilida</taxon>
        <taxon>Mytiloidea</taxon>
        <taxon>Mytilidae</taxon>
        <taxon>Mytilinae</taxon>
        <taxon>Mytilus</taxon>
    </lineage>
</organism>
<feature type="compositionally biased region" description="Basic residues" evidence="6">
    <location>
        <begin position="1"/>
        <end position="11"/>
    </location>
</feature>
<evidence type="ECO:0000256" key="2">
    <source>
        <dbReference type="ARBA" id="ARBA00022771"/>
    </source>
</evidence>
<proteinExistence type="predicted"/>
<evidence type="ECO:0000256" key="6">
    <source>
        <dbReference type="SAM" id="MobiDB-lite"/>
    </source>
</evidence>
<feature type="domain" description="PHD-type" evidence="7">
    <location>
        <begin position="219"/>
        <end position="273"/>
    </location>
</feature>
<dbReference type="SUPFAM" id="SSF57997">
    <property type="entry name" value="Tropomyosin"/>
    <property type="match status" value="1"/>
</dbReference>
<evidence type="ECO:0000256" key="3">
    <source>
        <dbReference type="ARBA" id="ARBA00022833"/>
    </source>
</evidence>
<dbReference type="InterPro" id="IPR005135">
    <property type="entry name" value="Endo/exonuclease/phosphatase"/>
</dbReference>
<protein>
    <recommendedName>
        <fullName evidence="7">PHD-type domain-containing protein</fullName>
    </recommendedName>
</protein>
<dbReference type="SUPFAM" id="SSF57903">
    <property type="entry name" value="FYVE/PHD zinc finger"/>
    <property type="match status" value="1"/>
</dbReference>
<dbReference type="CDD" id="cd15489">
    <property type="entry name" value="PHD_SF"/>
    <property type="match status" value="1"/>
</dbReference>
<keyword evidence="2 4" id="KW-0863">Zinc-finger</keyword>
<sequence>MIRSTRTRQARKPFTPSRPTVRSSVNYNINKTKALNQKLEATDRDHLKVELKNGNLVLTFSTAAFEAFRAVTRTIYTSLPFENVKFEFENRLSKDGITRVEESLVAFKGGIKLYRINLYLTTSVVNVNGGHLQTFYSDHLHFIISELDKIGDFSNMNKIMRDKICELLETDKIAQDFKSVTDSSNIVSNTDAASNITCDTISLPGRGRSIDMNLSINETEICLVCDKHCADNAVLCDRCNAWSHYACENISLSDRKGLESGNNYYTCTSCRDLLTIDNIDRSEIQECNPSVNSTEDNSCPSIVKVLNARELGGKKNSRSKSVSTPKSIGNLPRRININRKCVDVAINTDICFSDTKILDNLPDKEKQLKAKERELVNKESALKVKERTLNDTSKKLAAAQSYIYTLEKKIEELEQSLILSERAKSMQNVNSDCNSQSNTNNNSNSELKILEQRFNLLESKVGQFLNSDKSIVINNNNYGSNNRHELSQEGSDTPVYNVQATEKNCEEKKASKVQEKNPKTTTACCKQSSTSMANATNITESSICKVTSVSSQSKSEHIGQSLCESANTNNGKATVISSFNVENFTTNAVYLSELLGNVDILAIQEHWLWSFEKSKLETFAAERDFCTTIKCTDEYDPISNRQRMRGWGGCGILWRAHLDQFVKIHDDGNERICVITLDTKPKPICIVAVYMPCTGSKEYDRKYEQCFDEISELTIKFAHHTIIVLGDLNASLIRKQKTTRDKVFLASIQEINLCVPRNYPSSHTFFHHNDKASSQIDYILAFNDSNFFIETDIYCMSPLNLSSHVPVTANFICNLHATEKTDVVNTATMNRINWEKCDTLKYQRLLDEKFNSLDIASGTLDEQFQNVADIFKTSAEDASEEVKKRRVRKLKPWPMNLRSLCHDSKQAYNIFKQDGGNKCETNILWVNCKLAKKKLRQAQRQLDANNRYKLYYEIMDSYTSNQKLFYKLINIQRTGQVKKLTKLVIDGINLESSEEIRDGWASYFEKLSTLSTSSSFCDHQHQIVKRNIQNILTLQNSGNKGMQYATLDEVTAAINKMKNGKSPDELNLMSEHLKCGGQIVPIILKALFDRVLQERDVPEIFQKELDELNFFHKSQLKILQNLPERTADAAIYILSGQMPIEAFLHRQILVNFGNIVRNNDIEKEICIRQLVMKDNTSHSWFIYVNDILSLYEFESIFDILNSIPNRESWKNYVKKRIETFWRQKITNMAEGKSTLRFLHPMSMNCETVHNVWANTGLDSISIMKANVKARLLTGVYTLQSNRSRFNKYEVSAICPLCMDEIEDTEHFLLQCASTDTVRNQFIPKLRTLLYDFNHEIGNLVFSNNSMLLRVILDVSSPQVPILIQTFSFMEKIEAITRGMVYALHHKRCSILDLVGS</sequence>
<dbReference type="GO" id="GO:0003824">
    <property type="term" value="F:catalytic activity"/>
    <property type="evidence" value="ECO:0007669"/>
    <property type="project" value="InterPro"/>
</dbReference>
<keyword evidence="1" id="KW-0479">Metal-binding</keyword>
<feature type="coiled-coil region" evidence="5">
    <location>
        <begin position="361"/>
        <end position="460"/>
    </location>
</feature>
<dbReference type="SUPFAM" id="SSF56219">
    <property type="entry name" value="DNase I-like"/>
    <property type="match status" value="1"/>
</dbReference>
<gene>
    <name evidence="8" type="ORF">MEDL_61890</name>
</gene>
<dbReference type="EMBL" id="CAJPWZ010003042">
    <property type="protein sequence ID" value="CAG2250149.1"/>
    <property type="molecule type" value="Genomic_DNA"/>
</dbReference>